<evidence type="ECO:0000256" key="1">
    <source>
        <dbReference type="SAM" id="MobiDB-lite"/>
    </source>
</evidence>
<feature type="compositionally biased region" description="Basic and acidic residues" evidence="1">
    <location>
        <begin position="32"/>
        <end position="70"/>
    </location>
</feature>
<dbReference type="OrthoDB" id="7864462at2"/>
<evidence type="ECO:0000313" key="3">
    <source>
        <dbReference type="Proteomes" id="UP000015346"/>
    </source>
</evidence>
<sequence>MADLLIWLVAALGAVGGVVLARVWGRVEGKRAGKREAERDAMDDTVEKVERGRDAVRDGRGAGDPADRSAGRAPLEPRLIRLTAATMGAGDAGCTSYAEARLARPPAETVVNVPPDWADWIADLDDRMTGTCR</sequence>
<dbReference type="Proteomes" id="UP000015346">
    <property type="component" value="Unassembled WGS sequence"/>
</dbReference>
<dbReference type="RefSeq" id="WP_021098627.1">
    <property type="nucleotide sequence ID" value="NZ_KE557322.1"/>
</dbReference>
<comment type="caution">
    <text evidence="2">The sequence shown here is derived from an EMBL/GenBank/DDBJ whole genome shotgun (WGS) entry which is preliminary data.</text>
</comment>
<protein>
    <submittedName>
        <fullName evidence="2">Uncharacterized protein</fullName>
    </submittedName>
</protein>
<proteinExistence type="predicted"/>
<reference evidence="2 3" key="1">
    <citation type="journal article" date="2013" name="Stand. Genomic Sci.">
        <title>Genome sequence of the reddish-pigmented Rubellimicrobium thermophilum type strain (DSM 16684(T)), a member of the Roseobacter clade.</title>
        <authorList>
            <person name="Fiebig A."/>
            <person name="Riedel T."/>
            <person name="Gronow S."/>
            <person name="Petersen J."/>
            <person name="Klenk H.P."/>
            <person name="Goker M."/>
        </authorList>
    </citation>
    <scope>NUCLEOTIDE SEQUENCE [LARGE SCALE GENOMIC DNA]</scope>
    <source>
        <strain evidence="2 3">DSM 16684</strain>
    </source>
</reference>
<dbReference type="EMBL" id="AOLV01000028">
    <property type="protein sequence ID" value="EPX84336.1"/>
    <property type="molecule type" value="Genomic_DNA"/>
</dbReference>
<accession>S9QSG1</accession>
<feature type="region of interest" description="Disordered" evidence="1">
    <location>
        <begin position="32"/>
        <end position="73"/>
    </location>
</feature>
<gene>
    <name evidence="2" type="ORF">ruthe_02550</name>
</gene>
<dbReference type="HOGENOM" id="CLU_1905189_0_0_5"/>
<organism evidence="2 3">
    <name type="scientific">Rubellimicrobium thermophilum DSM 16684</name>
    <dbReference type="NCBI Taxonomy" id="1123069"/>
    <lineage>
        <taxon>Bacteria</taxon>
        <taxon>Pseudomonadati</taxon>
        <taxon>Pseudomonadota</taxon>
        <taxon>Alphaproteobacteria</taxon>
        <taxon>Rhodobacterales</taxon>
        <taxon>Roseobacteraceae</taxon>
        <taxon>Rubellimicrobium</taxon>
    </lineage>
</organism>
<evidence type="ECO:0000313" key="2">
    <source>
        <dbReference type="EMBL" id="EPX84336.1"/>
    </source>
</evidence>
<name>S9QSG1_9RHOB</name>
<keyword evidence="3" id="KW-1185">Reference proteome</keyword>
<dbReference type="PATRIC" id="fig|1123069.3.peg.2529"/>
<dbReference type="AlphaFoldDB" id="S9QSG1"/>
<dbReference type="STRING" id="1123069.ruthe_02550"/>